<evidence type="ECO:0000256" key="1">
    <source>
        <dbReference type="ARBA" id="ARBA00004429"/>
    </source>
</evidence>
<dbReference type="KEGG" id="ctu:CTU_12490"/>
<keyword evidence="8 9" id="KW-0472">Membrane</keyword>
<reference evidence="12" key="2">
    <citation type="journal article" date="2011" name="J. Bacteriol.">
        <title>Complete genome sequence of Cronobacter turicensis LMG 23827, a food-borne pathogen causing deaths in neonates.</title>
        <authorList>
            <person name="Stephan R."/>
            <person name="Lehner A."/>
            <person name="Tischler P."/>
            <person name="Rattei T."/>
        </authorList>
    </citation>
    <scope>NUCLEOTIDE SEQUENCE [LARGE SCALE GENOMIC DNA]</scope>
    <source>
        <strain evidence="12">DSM 18703 / CCUG 55852 / LMG 23827 / z3032</strain>
    </source>
</reference>
<evidence type="ECO:0000256" key="6">
    <source>
        <dbReference type="ARBA" id="ARBA00022692"/>
    </source>
</evidence>
<evidence type="ECO:0000313" key="12">
    <source>
        <dbReference type="Proteomes" id="UP000002069"/>
    </source>
</evidence>
<feature type="transmembrane region" description="Helical" evidence="9">
    <location>
        <begin position="29"/>
        <end position="50"/>
    </location>
</feature>
<name>C9XYP4_CROTZ</name>
<dbReference type="PATRIC" id="fig|693216.3.peg.1187"/>
<dbReference type="AlphaFoldDB" id="C9XYP4"/>
<evidence type="ECO:0000259" key="10">
    <source>
        <dbReference type="PROSITE" id="PS50928"/>
    </source>
</evidence>
<dbReference type="InterPro" id="IPR050901">
    <property type="entry name" value="BP-dep_ABC_trans_perm"/>
</dbReference>
<proteinExistence type="inferred from homology"/>
<evidence type="ECO:0000256" key="4">
    <source>
        <dbReference type="ARBA" id="ARBA00022475"/>
    </source>
</evidence>
<feature type="transmembrane region" description="Helical" evidence="9">
    <location>
        <begin position="123"/>
        <end position="144"/>
    </location>
</feature>
<comment type="similarity">
    <text evidence="2">Belongs to the binding-protein-dependent transport system permease family. MalFG subfamily.</text>
</comment>
<feature type="transmembrane region" description="Helical" evidence="9">
    <location>
        <begin position="258"/>
        <end position="281"/>
    </location>
</feature>
<dbReference type="InterPro" id="IPR035906">
    <property type="entry name" value="MetI-like_sf"/>
</dbReference>
<keyword evidence="4" id="KW-1003">Cell membrane</keyword>
<dbReference type="PANTHER" id="PTHR32243">
    <property type="entry name" value="MALTOSE TRANSPORT SYSTEM PERMEASE-RELATED"/>
    <property type="match status" value="1"/>
</dbReference>
<dbReference type="PANTHER" id="PTHR32243:SF18">
    <property type="entry name" value="INNER MEMBRANE ABC TRANSPORTER PERMEASE PROTEIN YCJP"/>
    <property type="match status" value="1"/>
</dbReference>
<protein>
    <recommendedName>
        <fullName evidence="10">ABC transmembrane type-1 domain-containing protein</fullName>
    </recommendedName>
</protein>
<sequence length="296" mass="32507">MLYPRRAPERQGEELMKITRWQRRAGHKAVIFIGALMACLFCVFPFYYAIISSLRAGQELFTPAYFPNSWHWDNYVVALVDNGIARSLLNSVLVAVVTVGLCLLVSVTAAFALARVPFRGRRVLLFTILCVSMFPQVAVLTGMFELVRFLGLYDSLGALVISYTTFSLPFTVWVLTTFMKSIPVELEEAAIVDGAKTGTIIRRVFAPVLAPALVTTGLLAFIGAWNEFMFALTFIISSDKRTVPVAISMFSGASSYELPWGSIMAASVVVTLPIIVLVLIFQKRIVSGLTSGAIKG</sequence>
<feature type="domain" description="ABC transmembrane type-1" evidence="10">
    <location>
        <begin position="88"/>
        <end position="281"/>
    </location>
</feature>
<dbReference type="Proteomes" id="UP000002069">
    <property type="component" value="Chromosome"/>
</dbReference>
<dbReference type="CDD" id="cd06261">
    <property type="entry name" value="TM_PBP2"/>
    <property type="match status" value="1"/>
</dbReference>
<evidence type="ECO:0000256" key="9">
    <source>
        <dbReference type="RuleBase" id="RU363032"/>
    </source>
</evidence>
<dbReference type="EMBL" id="FN543093">
    <property type="protein sequence ID" value="CBA29106.1"/>
    <property type="molecule type" value="Genomic_DNA"/>
</dbReference>
<comment type="subcellular location">
    <subcellularLocation>
        <location evidence="1">Cell inner membrane</location>
        <topology evidence="1">Multi-pass membrane protein</topology>
    </subcellularLocation>
    <subcellularLocation>
        <location evidence="9">Cell membrane</location>
        <topology evidence="9">Multi-pass membrane protein</topology>
    </subcellularLocation>
</comment>
<feature type="transmembrane region" description="Helical" evidence="9">
    <location>
        <begin position="204"/>
        <end position="225"/>
    </location>
</feature>
<dbReference type="GO" id="GO:0005886">
    <property type="term" value="C:plasma membrane"/>
    <property type="evidence" value="ECO:0007669"/>
    <property type="project" value="UniProtKB-SubCell"/>
</dbReference>
<dbReference type="SUPFAM" id="SSF161098">
    <property type="entry name" value="MetI-like"/>
    <property type="match status" value="1"/>
</dbReference>
<reference evidence="11 12" key="1">
    <citation type="journal article" date="2010" name="J. Bacteriol.">
        <title>Complete Genome Sequence of Cronobacter turicensis LMG 23827, a foodborne pathogen causing deaths in neonates.</title>
        <authorList>
            <person name="Stephan R."/>
            <person name="Lehner A."/>
            <person name="Tischler P."/>
            <person name="Rattei T."/>
        </authorList>
    </citation>
    <scope>NUCLEOTIDE SEQUENCE [LARGE SCALE GENOMIC DNA]</scope>
    <source>
        <strain evidence="12">DSM 18703 / CCUG 55852 / LMG 23827 / z3032</strain>
    </source>
</reference>
<evidence type="ECO:0000313" key="11">
    <source>
        <dbReference type="EMBL" id="CBA29106.1"/>
    </source>
</evidence>
<dbReference type="PROSITE" id="PS50928">
    <property type="entry name" value="ABC_TM1"/>
    <property type="match status" value="1"/>
</dbReference>
<evidence type="ECO:0000256" key="7">
    <source>
        <dbReference type="ARBA" id="ARBA00022989"/>
    </source>
</evidence>
<feature type="transmembrane region" description="Helical" evidence="9">
    <location>
        <begin position="92"/>
        <end position="114"/>
    </location>
</feature>
<keyword evidence="5" id="KW-0997">Cell inner membrane</keyword>
<accession>C9XYP4</accession>
<organism evidence="11 12">
    <name type="scientific">Cronobacter turicensis (strain DSM 18703 / CCUG 55852 / LMG 23827 / z3032)</name>
    <dbReference type="NCBI Taxonomy" id="693216"/>
    <lineage>
        <taxon>Bacteria</taxon>
        <taxon>Pseudomonadati</taxon>
        <taxon>Pseudomonadota</taxon>
        <taxon>Gammaproteobacteria</taxon>
        <taxon>Enterobacterales</taxon>
        <taxon>Enterobacteriaceae</taxon>
        <taxon>Cronobacter</taxon>
    </lineage>
</organism>
<evidence type="ECO:0000256" key="5">
    <source>
        <dbReference type="ARBA" id="ARBA00022519"/>
    </source>
</evidence>
<keyword evidence="3 9" id="KW-0813">Transport</keyword>
<feature type="transmembrane region" description="Helical" evidence="9">
    <location>
        <begin position="156"/>
        <end position="175"/>
    </location>
</feature>
<keyword evidence="7 9" id="KW-1133">Transmembrane helix</keyword>
<dbReference type="HOGENOM" id="CLU_016047_1_2_6"/>
<gene>
    <name evidence="11" type="ordered locus">Ctu_12490</name>
</gene>
<evidence type="ECO:0000256" key="2">
    <source>
        <dbReference type="ARBA" id="ARBA00009047"/>
    </source>
</evidence>
<dbReference type="InterPro" id="IPR000515">
    <property type="entry name" value="MetI-like"/>
</dbReference>
<dbReference type="Gene3D" id="1.10.3720.10">
    <property type="entry name" value="MetI-like"/>
    <property type="match status" value="1"/>
</dbReference>
<dbReference type="Pfam" id="PF00528">
    <property type="entry name" value="BPD_transp_1"/>
    <property type="match status" value="1"/>
</dbReference>
<evidence type="ECO:0000256" key="8">
    <source>
        <dbReference type="ARBA" id="ARBA00023136"/>
    </source>
</evidence>
<keyword evidence="6 9" id="KW-0812">Transmembrane</keyword>
<evidence type="ECO:0000256" key="3">
    <source>
        <dbReference type="ARBA" id="ARBA00022448"/>
    </source>
</evidence>
<keyword evidence="12" id="KW-1185">Reference proteome</keyword>
<dbReference type="GO" id="GO:0055085">
    <property type="term" value="P:transmembrane transport"/>
    <property type="evidence" value="ECO:0007669"/>
    <property type="project" value="InterPro"/>
</dbReference>